<evidence type="ECO:0000256" key="2">
    <source>
        <dbReference type="ARBA" id="ARBA00022737"/>
    </source>
</evidence>
<dbReference type="SUPFAM" id="SSF52058">
    <property type="entry name" value="L domain-like"/>
    <property type="match status" value="1"/>
</dbReference>
<accession>A0A1E4SUW7</accession>
<dbReference type="AlphaFoldDB" id="A0A1E4SUW7"/>
<evidence type="ECO:0000256" key="3">
    <source>
        <dbReference type="SAM" id="MobiDB-lite"/>
    </source>
</evidence>
<dbReference type="InterPro" id="IPR025875">
    <property type="entry name" value="Leu-rich_rpt_4"/>
</dbReference>
<evidence type="ECO:0000313" key="4">
    <source>
        <dbReference type="EMBL" id="ODV83301.1"/>
    </source>
</evidence>
<dbReference type="InterPro" id="IPR003591">
    <property type="entry name" value="Leu-rich_rpt_typical-subtyp"/>
</dbReference>
<feature type="compositionally biased region" description="Polar residues" evidence="3">
    <location>
        <begin position="1"/>
        <end position="11"/>
    </location>
</feature>
<dbReference type="EMBL" id="KV453865">
    <property type="protein sequence ID" value="ODV83301.1"/>
    <property type="molecule type" value="Genomic_DNA"/>
</dbReference>
<dbReference type="Pfam" id="PF12799">
    <property type="entry name" value="LRR_4"/>
    <property type="match status" value="2"/>
</dbReference>
<protein>
    <recommendedName>
        <fullName evidence="6">Protein phosphatase 1 regulatory subunit 7</fullName>
    </recommendedName>
</protein>
<name>A0A1E4SUW7_9ASCO</name>
<dbReference type="InterPro" id="IPR001611">
    <property type="entry name" value="Leu-rich_rpt"/>
</dbReference>
<keyword evidence="1" id="KW-0433">Leucine-rich repeat</keyword>
<dbReference type="Gene3D" id="3.80.10.10">
    <property type="entry name" value="Ribonuclease Inhibitor"/>
    <property type="match status" value="2"/>
</dbReference>
<dbReference type="InterPro" id="IPR032675">
    <property type="entry name" value="LRR_dom_sf"/>
</dbReference>
<gene>
    <name evidence="4" type="ORF">CANARDRAFT_203385</name>
</gene>
<keyword evidence="2" id="KW-0677">Repeat</keyword>
<evidence type="ECO:0000256" key="1">
    <source>
        <dbReference type="ARBA" id="ARBA00022614"/>
    </source>
</evidence>
<dbReference type="PROSITE" id="PS51450">
    <property type="entry name" value="LRR"/>
    <property type="match status" value="6"/>
</dbReference>
<keyword evidence="5" id="KW-1185">Reference proteome</keyword>
<dbReference type="PANTHER" id="PTHR46652:SF3">
    <property type="entry name" value="LEUCINE-RICH REPEAT-CONTAINING PROTEIN 9"/>
    <property type="match status" value="1"/>
</dbReference>
<dbReference type="Pfam" id="PF13855">
    <property type="entry name" value="LRR_8"/>
    <property type="match status" value="1"/>
</dbReference>
<proteinExistence type="predicted"/>
<dbReference type="SMART" id="SM00369">
    <property type="entry name" value="LRR_TYP"/>
    <property type="match status" value="6"/>
</dbReference>
<dbReference type="InterPro" id="IPR050836">
    <property type="entry name" value="SDS22/Internalin_LRR"/>
</dbReference>
<dbReference type="SMART" id="SM00365">
    <property type="entry name" value="LRR_SD22"/>
    <property type="match status" value="10"/>
</dbReference>
<feature type="compositionally biased region" description="Basic and acidic residues" evidence="3">
    <location>
        <begin position="23"/>
        <end position="44"/>
    </location>
</feature>
<dbReference type="STRING" id="983967.A0A1E4SUW7"/>
<dbReference type="Proteomes" id="UP000094801">
    <property type="component" value="Unassembled WGS sequence"/>
</dbReference>
<sequence length="372" mass="42643">MSLTEQNNHNSSSDEEPFSDNTLDEHLDEKDLQAKKEDIEKDERVKQLQSQYGLTEIPDSTPEILPSDAELTQDLPDDIAYIDLIKYKIKDLESLNLSRFTSLESIVLRDNLLESLNGLKVLQGKEKLEELDVYDNRITHISKHVNEFPNLNMLDLSFNNIKTIKHLENLTKIENLYFVQNRVHEIKGLKQMTKLENLELGGNKISYISEELLELPSLEQLWLGKNRITRLENLNNLSNLRVLSIQSNGISKLENLEGLVNLEELYLSHNNLTELEGLDNLKNLNTLDITSNKISKLSNLSHLTKLTDLWCSYNLLSSFENISEQLGKLPELETVYFEGNPLQLNGPAVYRRKVKLALGPSLKKIDAMYITN</sequence>
<feature type="region of interest" description="Disordered" evidence="3">
    <location>
        <begin position="1"/>
        <end position="44"/>
    </location>
</feature>
<reference evidence="5" key="1">
    <citation type="submission" date="2016-04" db="EMBL/GenBank/DDBJ databases">
        <title>Comparative genomics of biotechnologically important yeasts.</title>
        <authorList>
            <consortium name="DOE Joint Genome Institute"/>
            <person name="Riley R."/>
            <person name="Haridas S."/>
            <person name="Wolfe K.H."/>
            <person name="Lopes M.R."/>
            <person name="Hittinger C.T."/>
            <person name="Goker M."/>
            <person name="Salamov A."/>
            <person name="Wisecaver J."/>
            <person name="Long T.M."/>
            <person name="Aerts A.L."/>
            <person name="Barry K."/>
            <person name="Choi C."/>
            <person name="Clum A."/>
            <person name="Coughlan A.Y."/>
            <person name="Deshpande S."/>
            <person name="Douglass A.P."/>
            <person name="Hanson S.J."/>
            <person name="Klenk H.-P."/>
            <person name="Labutti K."/>
            <person name="Lapidus A."/>
            <person name="Lindquist E."/>
            <person name="Lipzen A."/>
            <person name="Meier-Kolthoff J.P."/>
            <person name="Ohm R.A."/>
            <person name="Otillar R.P."/>
            <person name="Pangilinan J."/>
            <person name="Peng Y."/>
            <person name="Rokas A."/>
            <person name="Rosa C.A."/>
            <person name="Scheuner C."/>
            <person name="Sibirny A.A."/>
            <person name="Slot J.C."/>
            <person name="Stielow J.B."/>
            <person name="Sun H."/>
            <person name="Kurtzman C.P."/>
            <person name="Blackwell M."/>
            <person name="Grigoriev I.V."/>
            <person name="Jeffries T.W."/>
        </authorList>
    </citation>
    <scope>NUCLEOTIDE SEQUENCE [LARGE SCALE GENOMIC DNA]</scope>
    <source>
        <strain evidence="5">NRRL YB-2248</strain>
    </source>
</reference>
<evidence type="ECO:0000313" key="5">
    <source>
        <dbReference type="Proteomes" id="UP000094801"/>
    </source>
</evidence>
<dbReference type="PANTHER" id="PTHR46652">
    <property type="entry name" value="LEUCINE-RICH REPEAT AND IQ DOMAIN-CONTAINING PROTEIN 1-RELATED"/>
    <property type="match status" value="1"/>
</dbReference>
<dbReference type="OrthoDB" id="266138at2759"/>
<evidence type="ECO:0008006" key="6">
    <source>
        <dbReference type="Google" id="ProtNLM"/>
    </source>
</evidence>
<organism evidence="4 5">
    <name type="scientific">[Candida] arabinofermentans NRRL YB-2248</name>
    <dbReference type="NCBI Taxonomy" id="983967"/>
    <lineage>
        <taxon>Eukaryota</taxon>
        <taxon>Fungi</taxon>
        <taxon>Dikarya</taxon>
        <taxon>Ascomycota</taxon>
        <taxon>Saccharomycotina</taxon>
        <taxon>Pichiomycetes</taxon>
        <taxon>Pichiales</taxon>
        <taxon>Pichiaceae</taxon>
        <taxon>Ogataea</taxon>
        <taxon>Ogataea/Candida clade</taxon>
    </lineage>
</organism>